<evidence type="ECO:0000313" key="3">
    <source>
        <dbReference type="Proteomes" id="UP000192333"/>
    </source>
</evidence>
<protein>
    <submittedName>
        <fullName evidence="2">Uncharacterized protein</fullName>
    </submittedName>
</protein>
<dbReference type="AlphaFoldDB" id="A0A1W2H6A2"/>
<feature type="transmembrane region" description="Helical" evidence="1">
    <location>
        <begin position="199"/>
        <end position="220"/>
    </location>
</feature>
<evidence type="ECO:0000256" key="1">
    <source>
        <dbReference type="SAM" id="Phobius"/>
    </source>
</evidence>
<keyword evidence="3" id="KW-1185">Reference proteome</keyword>
<dbReference type="EMBL" id="LT838813">
    <property type="protein sequence ID" value="SMD44172.1"/>
    <property type="molecule type" value="Genomic_DNA"/>
</dbReference>
<proteinExistence type="predicted"/>
<gene>
    <name evidence="2" type="ORF">SAMN00777080_2789</name>
</gene>
<keyword evidence="1" id="KW-0812">Transmembrane</keyword>
<sequence>MSRLQEIFSNREISLLIWLGIFMIFVLTQKSMRNSLADVVKLLFGKYFLAIYLTLGIYLFGVFALLKSLGFWTSADIKDSIFWLFSVGFVLVFSLNKAKDSNYFKAIIIDTIKVIAILEFVINFYNFSLVTELILLPVLIFIVMLQAVAELDSKNAQVAKLLTNLMAIFGFALLIYSIYKMANGYSDFFKLGTLHSFILPILLTILFLPYLYCLSLYSIYESYFIRLDFMTVKKEKVKKVKRYIKQRANLNINRLNRIMERFDKRVFYDETNLKEYVKLISKKEKASG</sequence>
<dbReference type="Proteomes" id="UP000192333">
    <property type="component" value="Chromosome I"/>
</dbReference>
<keyword evidence="1" id="KW-1133">Transmembrane helix</keyword>
<dbReference type="STRING" id="758820.SAMN00777080_2789"/>
<accession>A0A1W2H6A2</accession>
<organism evidence="2 3">
    <name type="scientific">Aquiflexum balticum DSM 16537</name>
    <dbReference type="NCBI Taxonomy" id="758820"/>
    <lineage>
        <taxon>Bacteria</taxon>
        <taxon>Pseudomonadati</taxon>
        <taxon>Bacteroidota</taxon>
        <taxon>Cytophagia</taxon>
        <taxon>Cytophagales</taxon>
        <taxon>Cyclobacteriaceae</taxon>
        <taxon>Aquiflexum</taxon>
    </lineage>
</organism>
<keyword evidence="1" id="KW-0472">Membrane</keyword>
<feature type="transmembrane region" description="Helical" evidence="1">
    <location>
        <begin position="12"/>
        <end position="28"/>
    </location>
</feature>
<name>A0A1W2H6A2_9BACT</name>
<feature type="transmembrane region" description="Helical" evidence="1">
    <location>
        <begin position="128"/>
        <end position="149"/>
    </location>
</feature>
<reference evidence="3" key="1">
    <citation type="submission" date="2017-04" db="EMBL/GenBank/DDBJ databases">
        <authorList>
            <person name="Varghese N."/>
            <person name="Submissions S."/>
        </authorList>
    </citation>
    <scope>NUCLEOTIDE SEQUENCE [LARGE SCALE GENOMIC DNA]</scope>
    <source>
        <strain evidence="3">DSM 16537</strain>
    </source>
</reference>
<feature type="transmembrane region" description="Helical" evidence="1">
    <location>
        <begin position="161"/>
        <end position="179"/>
    </location>
</feature>
<feature type="transmembrane region" description="Helical" evidence="1">
    <location>
        <begin position="80"/>
        <end position="96"/>
    </location>
</feature>
<feature type="transmembrane region" description="Helical" evidence="1">
    <location>
        <begin position="49"/>
        <end position="74"/>
    </location>
</feature>
<evidence type="ECO:0000313" key="2">
    <source>
        <dbReference type="EMBL" id="SMD44172.1"/>
    </source>
</evidence>